<comment type="caution">
    <text evidence="2">The sequence shown here is derived from an EMBL/GenBank/DDBJ whole genome shotgun (WGS) entry which is preliminary data.</text>
</comment>
<organism evidence="2 3">
    <name type="scientific">Lojkania enalia</name>
    <dbReference type="NCBI Taxonomy" id="147567"/>
    <lineage>
        <taxon>Eukaryota</taxon>
        <taxon>Fungi</taxon>
        <taxon>Dikarya</taxon>
        <taxon>Ascomycota</taxon>
        <taxon>Pezizomycotina</taxon>
        <taxon>Dothideomycetes</taxon>
        <taxon>Pleosporomycetidae</taxon>
        <taxon>Pleosporales</taxon>
        <taxon>Pleosporales incertae sedis</taxon>
        <taxon>Lojkania</taxon>
    </lineage>
</organism>
<dbReference type="Proteomes" id="UP000800093">
    <property type="component" value="Unassembled WGS sequence"/>
</dbReference>
<dbReference type="EMBL" id="ML986624">
    <property type="protein sequence ID" value="KAF2263601.1"/>
    <property type="molecule type" value="Genomic_DNA"/>
</dbReference>
<proteinExistence type="predicted"/>
<dbReference type="AlphaFoldDB" id="A0A9P4K8B6"/>
<dbReference type="Pfam" id="PF18126">
    <property type="entry name" value="Mitoc_mL59"/>
    <property type="match status" value="1"/>
</dbReference>
<dbReference type="InterPro" id="IPR040922">
    <property type="entry name" value="Ribosomal_mL59_dom"/>
</dbReference>
<sequence length="192" mass="21781">MDLARSLPPRLLRFFAKYPPPPSTYTPPSPYSAPVAALKARVAPTTSSAGLNAPAIETNMPSLVVEELPYHNPFQPRKNFVTGRWYGPRYGLRQQADLVKLAEKHGVVDLLPYTIKKPGEKEKRRIERGLRVKGTGVDEKVKGKMWERTLKGRLELRKKAMLQMPAMIQEWKRLGHGRGWKKYPKKGGHGVF</sequence>
<protein>
    <submittedName>
        <fullName evidence="2">60S ribosomal protein L25</fullName>
    </submittedName>
</protein>
<gene>
    <name evidence="2" type="ORF">CC78DRAFT_465342</name>
</gene>
<keyword evidence="2" id="KW-0687">Ribonucleoprotein</keyword>
<evidence type="ECO:0000259" key="1">
    <source>
        <dbReference type="Pfam" id="PF18126"/>
    </source>
</evidence>
<feature type="domain" description="Large ribosomal subunit protein mL59" evidence="1">
    <location>
        <begin position="9"/>
        <end position="172"/>
    </location>
</feature>
<dbReference type="GO" id="GO:0005762">
    <property type="term" value="C:mitochondrial large ribosomal subunit"/>
    <property type="evidence" value="ECO:0007669"/>
    <property type="project" value="InterPro"/>
</dbReference>
<keyword evidence="2" id="KW-0689">Ribosomal protein</keyword>
<keyword evidence="3" id="KW-1185">Reference proteome</keyword>
<dbReference type="OrthoDB" id="18529at2759"/>
<dbReference type="PANTHER" id="PTHR28041">
    <property type="entry name" value="54S RIBOSOMAL PROTEIN L25, MITOCHONDRIAL"/>
    <property type="match status" value="1"/>
</dbReference>
<dbReference type="GO" id="GO:0003735">
    <property type="term" value="F:structural constituent of ribosome"/>
    <property type="evidence" value="ECO:0007669"/>
    <property type="project" value="InterPro"/>
</dbReference>
<name>A0A9P4K8B6_9PLEO</name>
<reference evidence="3" key="1">
    <citation type="journal article" date="2020" name="Stud. Mycol.">
        <title>101 Dothideomycetes genomes: A test case for predicting lifestyles and emergence of pathogens.</title>
        <authorList>
            <person name="Haridas S."/>
            <person name="Albert R."/>
            <person name="Binder M."/>
            <person name="Bloem J."/>
            <person name="LaButti K."/>
            <person name="Salamov A."/>
            <person name="Andreopoulos B."/>
            <person name="Baker S."/>
            <person name="Barry K."/>
            <person name="Bills G."/>
            <person name="Bluhm B."/>
            <person name="Cannon C."/>
            <person name="Castanera R."/>
            <person name="Culley D."/>
            <person name="Daum C."/>
            <person name="Ezra D."/>
            <person name="Gonzalez J."/>
            <person name="Henrissat B."/>
            <person name="Kuo A."/>
            <person name="Liang C."/>
            <person name="Lipzen A."/>
            <person name="Lutzoni F."/>
            <person name="Magnuson J."/>
            <person name="Mondo S."/>
            <person name="Nolan M."/>
            <person name="Ohm R."/>
            <person name="Pangilinan J."/>
            <person name="Park H.-J."/>
            <person name="Ramirez L."/>
            <person name="Alfaro M."/>
            <person name="Sun H."/>
            <person name="Tritt A."/>
            <person name="Yoshinaga Y."/>
            <person name="Zwiers L.-H."/>
            <person name="Turgeon B."/>
            <person name="Goodwin S."/>
            <person name="Spatafora J."/>
            <person name="Crous P."/>
            <person name="Grigoriev I."/>
        </authorList>
    </citation>
    <scope>NUCLEOTIDE SEQUENCE [LARGE SCALE GENOMIC DNA]</scope>
    <source>
        <strain evidence="3">CBS 304.66</strain>
    </source>
</reference>
<accession>A0A9P4K8B6</accession>
<dbReference type="PANTHER" id="PTHR28041:SF1">
    <property type="entry name" value="LARGE RIBOSOMAL SUBUNIT PROTEIN ML59"/>
    <property type="match status" value="1"/>
</dbReference>
<evidence type="ECO:0000313" key="3">
    <source>
        <dbReference type="Proteomes" id="UP000800093"/>
    </source>
</evidence>
<dbReference type="InterPro" id="IPR037507">
    <property type="entry name" value="Ribosomal_mL59"/>
</dbReference>
<evidence type="ECO:0000313" key="2">
    <source>
        <dbReference type="EMBL" id="KAF2263601.1"/>
    </source>
</evidence>